<dbReference type="Proteomes" id="UP000499080">
    <property type="component" value="Unassembled WGS sequence"/>
</dbReference>
<name>A0A4Y2G412_ARAVE</name>
<evidence type="ECO:0000313" key="10">
    <source>
        <dbReference type="EMBL" id="GBM47536.1"/>
    </source>
</evidence>
<protein>
    <submittedName>
        <fullName evidence="10">Multidrug resistance-associated protein 4</fullName>
    </submittedName>
</protein>
<feature type="non-terminal residue" evidence="10">
    <location>
        <position position="1"/>
    </location>
</feature>
<dbReference type="InterPro" id="IPR003439">
    <property type="entry name" value="ABC_transporter-like_ATP-bd"/>
</dbReference>
<keyword evidence="4" id="KW-0547">Nucleotide-binding</keyword>
<dbReference type="PANTHER" id="PTHR24223:SF456">
    <property type="entry name" value="MULTIDRUG RESISTANCE-ASSOCIATED PROTEIN LETHAL(2)03659"/>
    <property type="match status" value="1"/>
</dbReference>
<dbReference type="GO" id="GO:0042626">
    <property type="term" value="F:ATPase-coupled transmembrane transporter activity"/>
    <property type="evidence" value="ECO:0007669"/>
    <property type="project" value="TreeGrafter"/>
</dbReference>
<evidence type="ECO:0000259" key="9">
    <source>
        <dbReference type="Pfam" id="PF00005"/>
    </source>
</evidence>
<evidence type="ECO:0000256" key="5">
    <source>
        <dbReference type="ARBA" id="ARBA00022840"/>
    </source>
</evidence>
<dbReference type="GO" id="GO:0016887">
    <property type="term" value="F:ATP hydrolysis activity"/>
    <property type="evidence" value="ECO:0007669"/>
    <property type="project" value="InterPro"/>
</dbReference>
<evidence type="ECO:0000256" key="1">
    <source>
        <dbReference type="ARBA" id="ARBA00004141"/>
    </source>
</evidence>
<evidence type="ECO:0000256" key="3">
    <source>
        <dbReference type="ARBA" id="ARBA00022692"/>
    </source>
</evidence>
<dbReference type="Pfam" id="PF00005">
    <property type="entry name" value="ABC_tran"/>
    <property type="match status" value="1"/>
</dbReference>
<comment type="subcellular location">
    <subcellularLocation>
        <location evidence="1">Membrane</location>
        <topology evidence="1">Multi-pass membrane protein</topology>
    </subcellularLocation>
</comment>
<evidence type="ECO:0000256" key="7">
    <source>
        <dbReference type="ARBA" id="ARBA00023136"/>
    </source>
</evidence>
<evidence type="ECO:0000256" key="2">
    <source>
        <dbReference type="ARBA" id="ARBA00009726"/>
    </source>
</evidence>
<keyword evidence="6 8" id="KW-1133">Transmembrane helix</keyword>
<dbReference type="SUPFAM" id="SSF52540">
    <property type="entry name" value="P-loop containing nucleoside triphosphate hydrolases"/>
    <property type="match status" value="1"/>
</dbReference>
<proteinExistence type="inferred from homology"/>
<gene>
    <name evidence="10" type="primary">ABCC4_1</name>
    <name evidence="10" type="ORF">AVEN_190650_1</name>
</gene>
<keyword evidence="5" id="KW-0067">ATP-binding</keyword>
<comment type="caution">
    <text evidence="10">The sequence shown here is derived from an EMBL/GenBank/DDBJ whole genome shotgun (WGS) entry which is preliminary data.</text>
</comment>
<feature type="domain" description="ABC transporter" evidence="9">
    <location>
        <begin position="129"/>
        <end position="200"/>
    </location>
</feature>
<dbReference type="InterPro" id="IPR027417">
    <property type="entry name" value="P-loop_NTPase"/>
</dbReference>
<keyword evidence="7 8" id="KW-0472">Membrane</keyword>
<sequence length="216" mass="23731">KEVSKIRRTSILRGLNLAVFFISSKLILLVAFVVFVLGVKGDLTPEKVFVCMALFNNLRLSMTLFFPYAIAQGAESIISLKRIQKFLLLEEQQETSHLDVSNLRPKLSQCGIWMQKVIASWDKEGDSTLRNVTLTVKPGELLAVVGPVGCGKTSLLMSILGELPIVSGEVKVRGKVAYASQEPWVFGGSVKQNVIFGSAPDDNKYKTVLNVCALDK</sequence>
<evidence type="ECO:0000256" key="8">
    <source>
        <dbReference type="SAM" id="Phobius"/>
    </source>
</evidence>
<feature type="transmembrane region" description="Helical" evidence="8">
    <location>
        <begin position="12"/>
        <end position="38"/>
    </location>
</feature>
<comment type="similarity">
    <text evidence="2">Belongs to the ABC transporter superfamily. ABCC family. Conjugate transporter (TC 3.A.1.208) subfamily.</text>
</comment>
<feature type="non-terminal residue" evidence="10">
    <location>
        <position position="216"/>
    </location>
</feature>
<dbReference type="OrthoDB" id="6500128at2759"/>
<dbReference type="InterPro" id="IPR050173">
    <property type="entry name" value="ABC_transporter_C-like"/>
</dbReference>
<dbReference type="InterPro" id="IPR036640">
    <property type="entry name" value="ABC1_TM_sf"/>
</dbReference>
<organism evidence="10 11">
    <name type="scientific">Araneus ventricosus</name>
    <name type="common">Orbweaver spider</name>
    <name type="synonym">Epeira ventricosa</name>
    <dbReference type="NCBI Taxonomy" id="182803"/>
    <lineage>
        <taxon>Eukaryota</taxon>
        <taxon>Metazoa</taxon>
        <taxon>Ecdysozoa</taxon>
        <taxon>Arthropoda</taxon>
        <taxon>Chelicerata</taxon>
        <taxon>Arachnida</taxon>
        <taxon>Araneae</taxon>
        <taxon>Araneomorphae</taxon>
        <taxon>Entelegynae</taxon>
        <taxon>Araneoidea</taxon>
        <taxon>Araneidae</taxon>
        <taxon>Araneus</taxon>
    </lineage>
</organism>
<dbReference type="GO" id="GO:0005524">
    <property type="term" value="F:ATP binding"/>
    <property type="evidence" value="ECO:0007669"/>
    <property type="project" value="UniProtKB-KW"/>
</dbReference>
<keyword evidence="3 8" id="KW-0812">Transmembrane</keyword>
<dbReference type="GO" id="GO:0016020">
    <property type="term" value="C:membrane"/>
    <property type="evidence" value="ECO:0007669"/>
    <property type="project" value="UniProtKB-SubCell"/>
</dbReference>
<dbReference type="Gene3D" id="3.40.50.300">
    <property type="entry name" value="P-loop containing nucleotide triphosphate hydrolases"/>
    <property type="match status" value="1"/>
</dbReference>
<evidence type="ECO:0000256" key="4">
    <source>
        <dbReference type="ARBA" id="ARBA00022741"/>
    </source>
</evidence>
<dbReference type="Gene3D" id="1.20.1560.10">
    <property type="entry name" value="ABC transporter type 1, transmembrane domain"/>
    <property type="match status" value="1"/>
</dbReference>
<accession>A0A4Y2G412</accession>
<dbReference type="PANTHER" id="PTHR24223">
    <property type="entry name" value="ATP-BINDING CASSETTE SUB-FAMILY C"/>
    <property type="match status" value="1"/>
</dbReference>
<evidence type="ECO:0000256" key="6">
    <source>
        <dbReference type="ARBA" id="ARBA00022989"/>
    </source>
</evidence>
<dbReference type="EMBL" id="BGPR01098008">
    <property type="protein sequence ID" value="GBM47536.1"/>
    <property type="molecule type" value="Genomic_DNA"/>
</dbReference>
<reference evidence="10 11" key="1">
    <citation type="journal article" date="2019" name="Sci. Rep.">
        <title>Orb-weaving spider Araneus ventricosus genome elucidates the spidroin gene catalogue.</title>
        <authorList>
            <person name="Kono N."/>
            <person name="Nakamura H."/>
            <person name="Ohtoshi R."/>
            <person name="Moran D.A.P."/>
            <person name="Shinohara A."/>
            <person name="Yoshida Y."/>
            <person name="Fujiwara M."/>
            <person name="Mori M."/>
            <person name="Tomita M."/>
            <person name="Arakawa K."/>
        </authorList>
    </citation>
    <scope>NUCLEOTIDE SEQUENCE [LARGE SCALE GENOMIC DNA]</scope>
</reference>
<evidence type="ECO:0000313" key="11">
    <source>
        <dbReference type="Proteomes" id="UP000499080"/>
    </source>
</evidence>
<keyword evidence="11" id="KW-1185">Reference proteome</keyword>
<dbReference type="AlphaFoldDB" id="A0A4Y2G412"/>